<dbReference type="PROSITE" id="PS50112">
    <property type="entry name" value="PAS"/>
    <property type="match status" value="2"/>
</dbReference>
<evidence type="ECO:0000313" key="5">
    <source>
        <dbReference type="Proteomes" id="UP000737171"/>
    </source>
</evidence>
<dbReference type="InterPro" id="IPR000700">
    <property type="entry name" value="PAS-assoc_C"/>
</dbReference>
<dbReference type="InterPro" id="IPR036890">
    <property type="entry name" value="HATPase_C_sf"/>
</dbReference>
<dbReference type="PANTHER" id="PTHR44757:SF2">
    <property type="entry name" value="BIOFILM ARCHITECTURE MAINTENANCE PROTEIN MBAA"/>
    <property type="match status" value="1"/>
</dbReference>
<dbReference type="InterPro" id="IPR000014">
    <property type="entry name" value="PAS"/>
</dbReference>
<keyword evidence="5" id="KW-1185">Reference proteome</keyword>
<dbReference type="PROSITE" id="PS50113">
    <property type="entry name" value="PAC"/>
    <property type="match status" value="2"/>
</dbReference>
<dbReference type="NCBIfam" id="TIGR00229">
    <property type="entry name" value="sensory_box"/>
    <property type="match status" value="4"/>
</dbReference>
<feature type="region of interest" description="Disordered" evidence="1">
    <location>
        <begin position="939"/>
        <end position="960"/>
    </location>
</feature>
<dbReference type="Gene3D" id="3.30.565.10">
    <property type="entry name" value="Histidine kinase-like ATPase, C-terminal domain"/>
    <property type="match status" value="1"/>
</dbReference>
<dbReference type="Pfam" id="PF07568">
    <property type="entry name" value="HisKA_2"/>
    <property type="match status" value="1"/>
</dbReference>
<reference evidence="4 5" key="1">
    <citation type="submission" date="2020-05" db="EMBL/GenBank/DDBJ databases">
        <title>Aquincola sp. isolate from soil.</title>
        <authorList>
            <person name="Han J."/>
            <person name="Kim D.-U."/>
        </authorList>
    </citation>
    <scope>NUCLEOTIDE SEQUENCE [LARGE SCALE GENOMIC DNA]</scope>
    <source>
        <strain evidence="4 5">S2</strain>
    </source>
</reference>
<evidence type="ECO:0000313" key="4">
    <source>
        <dbReference type="EMBL" id="NRF70341.1"/>
    </source>
</evidence>
<dbReference type="EMBL" id="JABRWJ010000008">
    <property type="protein sequence ID" value="NRF70341.1"/>
    <property type="molecule type" value="Genomic_DNA"/>
</dbReference>
<sequence length="1206" mass="131736">MSVLSRPQALPTHSQLTALLDGTEDALLLFDNRRRVSFCNRAAMRTWGCEPGQDAEPALARLAEPAHSELIAALGAVSGEGHWHAQLVDGRRLHLALTMAPGGGRCLRALPETEQAAAPRADPAATSELVRLLWDAPQPLTVQDTQFRVVAANRAYCEAVGHSPQQLLGHDPMEFAPETDRAMMRESREVLLAALHEGRQPDLRVERRFIDAHGRERWFRFAPRWVSADNGAPLMLAILHDVTLEHVARAQVDRSVHELEHWFDLSPIGMLVYDPAGLIVRSNAAFEALIGSVPLVLRDAPAELAQLLAWEDDRPNPALRPDQPALEVRGGLALPDGRRLRLRSRLRAYRTDSGQVRVMAVIEDRTLEDERDLAQLEIGALMDTAGIGVATYEASQGWLKPRGQGRGGSSGDGGGAAAGSMQTGLQSIGRDQVEPGSREEFERLQRALREGRRAQVRYAVKLPELGLRWLLTRVEPGELAGGRTALSVVTLDITDQEESHRRNEQLLRELSTILDGTSAGIAYVRAGTLVRCNRRFEAMMGLSEGHAGAAISAVFGAQPAVLALVQRALDEDGRFETEFAHLGEWFAISVSRTLAEAEPEAVAVLTDVTRLKAQQAELEALARERELMFTLTDVGIAYLRDGRIERANEAMARLTGYTTEALAQLPLVRLFESEAAYDSFAAEQRSALQAQGWWRGERRLRRRDGRLAWVQVSKRCVAGNDPAAGLICSYVDIDERRRAREVVQLQAERTRAILDSVLVGIVTVGDGGIEWMNRSARRMFGGELADFVGEPIAIVATAEAEHPLRATHYLKSLDEGQAETFECRLRGRDGREFWVVGNAVVTGREQTGAQITFALLDIERRRQAEISIAQAQASLQRIIETAPLAIALFDGSSGRVLRLNHMAAMFFGQPVEAVLGRMPQEWLGADEAGALQSDLQQALAQSEGLRREQPRSLAGEGGAPGERRIWDTRIVSLESAGEPQLLLVASDVTEQRAAEQARYEAAVAQREMLVKEVHHRIKNNLQGVAGLLQQTAVRRPEVAALISEAVGQVQAIAQVHGLQVGVSGPLRIKPLLEAITASVQRTFGRPIRVEIEGEAAHRFALPEAESIPIALTVNELLTNAIKHSTPGDVRCVLRCEEGRVAITIANPGQLRSGFSLAQVAPGVSGLGLVRALLPRRTATLSLLQVGAEVQACVVLVPPSVKLLEPL</sequence>
<dbReference type="Pfam" id="PF00989">
    <property type="entry name" value="PAS"/>
    <property type="match status" value="1"/>
</dbReference>
<dbReference type="InterPro" id="IPR035965">
    <property type="entry name" value="PAS-like_dom_sf"/>
</dbReference>
<dbReference type="PANTHER" id="PTHR44757">
    <property type="entry name" value="DIGUANYLATE CYCLASE DGCP"/>
    <property type="match status" value="1"/>
</dbReference>
<organism evidence="4 5">
    <name type="scientific">Pseudaquabacterium terrae</name>
    <dbReference type="NCBI Taxonomy" id="2732868"/>
    <lineage>
        <taxon>Bacteria</taxon>
        <taxon>Pseudomonadati</taxon>
        <taxon>Pseudomonadota</taxon>
        <taxon>Betaproteobacteria</taxon>
        <taxon>Burkholderiales</taxon>
        <taxon>Sphaerotilaceae</taxon>
        <taxon>Pseudaquabacterium</taxon>
    </lineage>
</organism>
<evidence type="ECO:0000259" key="3">
    <source>
        <dbReference type="PROSITE" id="PS50113"/>
    </source>
</evidence>
<feature type="region of interest" description="Disordered" evidence="1">
    <location>
        <begin position="398"/>
        <end position="422"/>
    </location>
</feature>
<dbReference type="Pfam" id="PF08448">
    <property type="entry name" value="PAS_4"/>
    <property type="match status" value="2"/>
</dbReference>
<dbReference type="SMART" id="SM00091">
    <property type="entry name" value="PAS"/>
    <property type="match status" value="7"/>
</dbReference>
<dbReference type="InterPro" id="IPR001610">
    <property type="entry name" value="PAC"/>
</dbReference>
<evidence type="ECO:0000259" key="2">
    <source>
        <dbReference type="PROSITE" id="PS50112"/>
    </source>
</evidence>
<dbReference type="SMART" id="SM00086">
    <property type="entry name" value="PAC"/>
    <property type="match status" value="5"/>
</dbReference>
<feature type="compositionally biased region" description="Gly residues" evidence="1">
    <location>
        <begin position="404"/>
        <end position="417"/>
    </location>
</feature>
<accession>A0ABX2ENW9</accession>
<feature type="domain" description="PAS" evidence="2">
    <location>
        <begin position="125"/>
        <end position="198"/>
    </location>
</feature>
<dbReference type="InterPro" id="IPR052155">
    <property type="entry name" value="Biofilm_reg_signaling"/>
</dbReference>
<dbReference type="SUPFAM" id="SSF55785">
    <property type="entry name" value="PYP-like sensor domain (PAS domain)"/>
    <property type="match status" value="7"/>
</dbReference>
<dbReference type="SUPFAM" id="SSF55874">
    <property type="entry name" value="ATPase domain of HSP90 chaperone/DNA topoisomerase II/histidine kinase"/>
    <property type="match status" value="1"/>
</dbReference>
<protein>
    <submittedName>
        <fullName evidence="4">PAS domain S-box protein</fullName>
    </submittedName>
</protein>
<gene>
    <name evidence="4" type="ORF">HLB44_25355</name>
</gene>
<comment type="caution">
    <text evidence="4">The sequence shown here is derived from an EMBL/GenBank/DDBJ whole genome shotgun (WGS) entry which is preliminary data.</text>
</comment>
<dbReference type="Gene3D" id="3.30.450.20">
    <property type="entry name" value="PAS domain"/>
    <property type="match status" value="6"/>
</dbReference>
<dbReference type="Proteomes" id="UP000737171">
    <property type="component" value="Unassembled WGS sequence"/>
</dbReference>
<dbReference type="CDD" id="cd00130">
    <property type="entry name" value="PAS"/>
    <property type="match status" value="2"/>
</dbReference>
<feature type="domain" description="PAS" evidence="2">
    <location>
        <begin position="871"/>
        <end position="942"/>
    </location>
</feature>
<dbReference type="InterPro" id="IPR013767">
    <property type="entry name" value="PAS_fold"/>
</dbReference>
<dbReference type="Pfam" id="PF13188">
    <property type="entry name" value="PAS_8"/>
    <property type="match status" value="2"/>
</dbReference>
<name>A0ABX2ENW9_9BURK</name>
<dbReference type="InterPro" id="IPR013656">
    <property type="entry name" value="PAS_4"/>
</dbReference>
<dbReference type="RefSeq" id="WP_173129178.1">
    <property type="nucleotide sequence ID" value="NZ_JABRWJ010000008.1"/>
</dbReference>
<feature type="domain" description="PAC" evidence="3">
    <location>
        <begin position="694"/>
        <end position="745"/>
    </location>
</feature>
<evidence type="ECO:0000256" key="1">
    <source>
        <dbReference type="SAM" id="MobiDB-lite"/>
    </source>
</evidence>
<dbReference type="Pfam" id="PF13426">
    <property type="entry name" value="PAS_9"/>
    <property type="match status" value="1"/>
</dbReference>
<feature type="domain" description="PAC" evidence="3">
    <location>
        <begin position="819"/>
        <end position="870"/>
    </location>
</feature>
<proteinExistence type="predicted"/>
<dbReference type="InterPro" id="IPR011495">
    <property type="entry name" value="Sig_transdc_His_kin_sub2_dim/P"/>
</dbReference>